<proteinExistence type="predicted"/>
<dbReference type="SUPFAM" id="SSF50044">
    <property type="entry name" value="SH3-domain"/>
    <property type="match status" value="1"/>
</dbReference>
<dbReference type="PANTHER" id="PTHR16830:SF20">
    <property type="entry name" value="SI:CH211-188C16.1-RELATED"/>
    <property type="match status" value="1"/>
</dbReference>
<name>A0AAV6HHB0_9TELE</name>
<comment type="caution">
    <text evidence="2">The sequence shown here is derived from an EMBL/GenBank/DDBJ whole genome shotgun (WGS) entry which is preliminary data.</text>
</comment>
<dbReference type="GO" id="GO:0072659">
    <property type="term" value="P:protein localization to plasma membrane"/>
    <property type="evidence" value="ECO:0007669"/>
    <property type="project" value="TreeGrafter"/>
</dbReference>
<protein>
    <recommendedName>
        <fullName evidence="4">Helically-extended SH3 domain-containing protein</fullName>
    </recommendedName>
</protein>
<dbReference type="InterPro" id="IPR036028">
    <property type="entry name" value="SH3-like_dom_sf"/>
</dbReference>
<dbReference type="InterPro" id="IPR043443">
    <property type="entry name" value="FYB1/2-like"/>
</dbReference>
<accession>A0AAV6HHB0</accession>
<dbReference type="GO" id="GO:0005886">
    <property type="term" value="C:plasma membrane"/>
    <property type="evidence" value="ECO:0007669"/>
    <property type="project" value="InterPro"/>
</dbReference>
<dbReference type="AlphaFoldDB" id="A0AAV6HHB0"/>
<feature type="compositionally biased region" description="Polar residues" evidence="1">
    <location>
        <begin position="193"/>
        <end position="206"/>
    </location>
</feature>
<dbReference type="Proteomes" id="UP000823561">
    <property type="component" value="Chromosome 1"/>
</dbReference>
<dbReference type="FunFam" id="2.30.30.40:FF:000307">
    <property type="entry name" value="Predicted protein"/>
    <property type="match status" value="1"/>
</dbReference>
<sequence>MDQETAINVKYLRAKFQESQAKERPPVPERPKRLAVPATCCGPQPICPKTMVRNDHKRLVPVPVNCLQTTAAPATVCTSVPISKATFKDRHLPLVLPIPFSSEPKLHSVSPPRGVSSPVRGKKKPMMPFKSTITAKFGRGNLENGEHTFSMEKSKAENGFGYNGDSSNPGSVNPSPEKPGTPPLVDAIEGSCTEGSASQTSQQRVLSTLEKAKRKFSPKQLLEYAKPRSFHSRSLSPSASPPPPPVDYENLIPEHHPPMPQPESNLPPVPLHAPPSPFQSNGISFKYATVNRDKGYILDQPAVVPPVKVLPDLQSLGSRPVKPPRPPLVDLSPFSTTNVLQSLLTASASATSEDVNLDQHVLEAPEVPDFDPPEPVHMDYSAFDLAHANMTPVVPETLGEVGFPPPDPVDLGYMGSSEPLTTEQVAAEAPEPPALPPWVDTQPPPVLETDGAEEISDCALSSTQATDSLGTSELASEQNVSSVDSCYEHCDNIYEDVASVAKFFSRNQDSRKRKEAPKNPYASPPLNELTRKTVRSIAPWSKEAGDRITLTRRHSTSRKERGSPETQEQKEQKKKEKQHQEKEKKEQKERQKRENEMKKKFKVTGLEEPMYYAKVMVTSKVRKHDLPVKSGDEVSIIRTNNCPKGKWLARDATHIYGYVSLKNLELNIKEMLELGKRVATGFANNEGDTISLGSRSSTQNPTHTSSFTDDSEEWTFEEETLSPATDMSQCRSMSMPEMYGSDGNMHHTQIDGTMNNVTAQTRHDALQKLAIFFQQSKGSFDGATDNGEATPTNTENTDFLCAMEEPPYLGQQEEDFEFAGVVLLPPPELYADT</sequence>
<feature type="region of interest" description="Disordered" evidence="1">
    <location>
        <begin position="690"/>
        <end position="749"/>
    </location>
</feature>
<evidence type="ECO:0000256" key="1">
    <source>
        <dbReference type="SAM" id="MobiDB-lite"/>
    </source>
</evidence>
<feature type="region of interest" description="Disordered" evidence="1">
    <location>
        <begin position="105"/>
        <end position="126"/>
    </location>
</feature>
<evidence type="ECO:0000313" key="2">
    <source>
        <dbReference type="EMBL" id="KAG5286755.1"/>
    </source>
</evidence>
<feature type="compositionally biased region" description="Polar residues" evidence="1">
    <location>
        <begin position="690"/>
        <end position="708"/>
    </location>
</feature>
<feature type="region of interest" description="Disordered" evidence="1">
    <location>
        <begin position="507"/>
        <end position="599"/>
    </location>
</feature>
<feature type="compositionally biased region" description="Acidic residues" evidence="1">
    <location>
        <begin position="709"/>
        <end position="720"/>
    </location>
</feature>
<keyword evidence="3" id="KW-1185">Reference proteome</keyword>
<gene>
    <name evidence="2" type="ORF">AALO_G00018410</name>
</gene>
<dbReference type="GO" id="GO:0050852">
    <property type="term" value="P:T cell receptor signaling pathway"/>
    <property type="evidence" value="ECO:0007669"/>
    <property type="project" value="TreeGrafter"/>
</dbReference>
<feature type="compositionally biased region" description="Polar residues" evidence="1">
    <location>
        <begin position="164"/>
        <end position="174"/>
    </location>
</feature>
<feature type="compositionally biased region" description="Low complexity" evidence="1">
    <location>
        <begin position="108"/>
        <end position="119"/>
    </location>
</feature>
<organism evidence="2 3">
    <name type="scientific">Alosa alosa</name>
    <name type="common">allis shad</name>
    <dbReference type="NCBI Taxonomy" id="278164"/>
    <lineage>
        <taxon>Eukaryota</taxon>
        <taxon>Metazoa</taxon>
        <taxon>Chordata</taxon>
        <taxon>Craniata</taxon>
        <taxon>Vertebrata</taxon>
        <taxon>Euteleostomi</taxon>
        <taxon>Actinopterygii</taxon>
        <taxon>Neopterygii</taxon>
        <taxon>Teleostei</taxon>
        <taxon>Clupei</taxon>
        <taxon>Clupeiformes</taxon>
        <taxon>Clupeoidei</taxon>
        <taxon>Clupeidae</taxon>
        <taxon>Alosa</taxon>
    </lineage>
</organism>
<dbReference type="GO" id="GO:0007229">
    <property type="term" value="P:integrin-mediated signaling pathway"/>
    <property type="evidence" value="ECO:0007669"/>
    <property type="project" value="InterPro"/>
</dbReference>
<dbReference type="PANTHER" id="PTHR16830">
    <property type="entry name" value="SH2 CONTAINING ADAPTOR PRAM-1 RELATED"/>
    <property type="match status" value="1"/>
</dbReference>
<feature type="region of interest" description="Disordered" evidence="1">
    <location>
        <begin position="156"/>
        <end position="264"/>
    </location>
</feature>
<evidence type="ECO:0000313" key="3">
    <source>
        <dbReference type="Proteomes" id="UP000823561"/>
    </source>
</evidence>
<dbReference type="Gene3D" id="2.30.30.40">
    <property type="entry name" value="SH3 Domains"/>
    <property type="match status" value="1"/>
</dbReference>
<reference evidence="2 3" key="1">
    <citation type="submission" date="2020-10" db="EMBL/GenBank/DDBJ databases">
        <title>Chromosome-scale genome assembly of the Allis shad, Alosa alosa.</title>
        <authorList>
            <person name="Margot Z."/>
            <person name="Christophe K."/>
            <person name="Cabau C."/>
            <person name="Louis A."/>
            <person name="Berthelot C."/>
            <person name="Parey E."/>
            <person name="Roest Crollius H."/>
            <person name="Montfort J."/>
            <person name="Robinson-Rechavi M."/>
            <person name="Bucao C."/>
            <person name="Bouchez O."/>
            <person name="Gislard M."/>
            <person name="Lluch J."/>
            <person name="Milhes M."/>
            <person name="Lampietro C."/>
            <person name="Lopez Roques C."/>
            <person name="Donnadieu C."/>
            <person name="Braasch I."/>
            <person name="Desvignes T."/>
            <person name="Postlethwait J."/>
            <person name="Bobe J."/>
            <person name="Guiguen Y."/>
        </authorList>
    </citation>
    <scope>NUCLEOTIDE SEQUENCE [LARGE SCALE GENOMIC DNA]</scope>
    <source>
        <strain evidence="2">M-15738</strain>
        <tissue evidence="2">Blood</tissue>
    </source>
</reference>
<feature type="compositionally biased region" description="Basic and acidic residues" evidence="1">
    <location>
        <begin position="557"/>
        <end position="598"/>
    </location>
</feature>
<evidence type="ECO:0008006" key="4">
    <source>
        <dbReference type="Google" id="ProtNLM"/>
    </source>
</evidence>
<feature type="compositionally biased region" description="Polar residues" evidence="1">
    <location>
        <begin position="722"/>
        <end position="732"/>
    </location>
</feature>
<dbReference type="EMBL" id="JADWDJ010000001">
    <property type="protein sequence ID" value="KAG5286755.1"/>
    <property type="molecule type" value="Genomic_DNA"/>
</dbReference>